<comment type="PTM">
    <text evidence="1 2">Topaquinone (TPQ) is generated by copper-dependent autoxidation of a specific tyrosyl residue.</text>
</comment>
<name>A0AAN8ZDQ4_9MAGN</name>
<dbReference type="GO" id="GO:0009308">
    <property type="term" value="P:amine metabolic process"/>
    <property type="evidence" value="ECO:0007669"/>
    <property type="project" value="UniProtKB-UniRule"/>
</dbReference>
<keyword evidence="2" id="KW-0186">Copper</keyword>
<reference evidence="4 5" key="1">
    <citation type="submission" date="2023-12" db="EMBL/GenBank/DDBJ databases">
        <title>A high-quality genome assembly for Dillenia turbinata (Dilleniales).</title>
        <authorList>
            <person name="Chanderbali A."/>
        </authorList>
    </citation>
    <scope>NUCLEOTIDE SEQUENCE [LARGE SCALE GENOMIC DNA]</scope>
    <source>
        <strain evidence="4">LSX21</strain>
        <tissue evidence="4">Leaf</tissue>
    </source>
</reference>
<feature type="domain" description="Copper amine oxidase catalytic" evidence="3">
    <location>
        <begin position="106"/>
        <end position="247"/>
    </location>
</feature>
<dbReference type="SUPFAM" id="SSF49998">
    <property type="entry name" value="Amine oxidase catalytic domain"/>
    <property type="match status" value="1"/>
</dbReference>
<evidence type="ECO:0000259" key="3">
    <source>
        <dbReference type="Pfam" id="PF01179"/>
    </source>
</evidence>
<dbReference type="GO" id="GO:0048038">
    <property type="term" value="F:quinone binding"/>
    <property type="evidence" value="ECO:0007669"/>
    <property type="project" value="InterPro"/>
</dbReference>
<comment type="similarity">
    <text evidence="2">Belongs to the copper/topaquinone oxidase family.</text>
</comment>
<comment type="caution">
    <text evidence="4">The sequence shown here is derived from an EMBL/GenBank/DDBJ whole genome shotgun (WGS) entry which is preliminary data.</text>
</comment>
<dbReference type="Proteomes" id="UP001370490">
    <property type="component" value="Unassembled WGS sequence"/>
</dbReference>
<dbReference type="EC" id="1.4.3.-" evidence="2"/>
<evidence type="ECO:0000313" key="4">
    <source>
        <dbReference type="EMBL" id="KAK6929973.1"/>
    </source>
</evidence>
<dbReference type="AlphaFoldDB" id="A0AAN8ZDQ4"/>
<dbReference type="InterPro" id="IPR000269">
    <property type="entry name" value="Cu_amine_oxidase"/>
</dbReference>
<keyword evidence="2" id="KW-0560">Oxidoreductase</keyword>
<dbReference type="GO" id="GO:0005507">
    <property type="term" value="F:copper ion binding"/>
    <property type="evidence" value="ECO:0007669"/>
    <property type="project" value="InterPro"/>
</dbReference>
<feature type="modified residue" description="2',4',5'-topaquinone" evidence="1">
    <location>
        <position position="124"/>
    </location>
</feature>
<keyword evidence="5" id="KW-1185">Reference proteome</keyword>
<evidence type="ECO:0000256" key="1">
    <source>
        <dbReference type="PIRSR" id="PIRSR600269-51"/>
    </source>
</evidence>
<accession>A0AAN8ZDQ4</accession>
<keyword evidence="2" id="KW-0479">Metal-binding</keyword>
<dbReference type="PANTHER" id="PTHR10638">
    <property type="entry name" value="COPPER AMINE OXIDASE"/>
    <property type="match status" value="1"/>
</dbReference>
<evidence type="ECO:0000313" key="5">
    <source>
        <dbReference type="Proteomes" id="UP001370490"/>
    </source>
</evidence>
<dbReference type="Pfam" id="PF01179">
    <property type="entry name" value="Cu_amine_oxid"/>
    <property type="match status" value="1"/>
</dbReference>
<protein>
    <recommendedName>
        <fullName evidence="2">Amine oxidase</fullName>
        <ecNumber evidence="2">1.4.3.-</ecNumber>
    </recommendedName>
</protein>
<organism evidence="4 5">
    <name type="scientific">Dillenia turbinata</name>
    <dbReference type="NCBI Taxonomy" id="194707"/>
    <lineage>
        <taxon>Eukaryota</taxon>
        <taxon>Viridiplantae</taxon>
        <taxon>Streptophyta</taxon>
        <taxon>Embryophyta</taxon>
        <taxon>Tracheophyta</taxon>
        <taxon>Spermatophyta</taxon>
        <taxon>Magnoliopsida</taxon>
        <taxon>eudicotyledons</taxon>
        <taxon>Gunneridae</taxon>
        <taxon>Pentapetalae</taxon>
        <taxon>Dilleniales</taxon>
        <taxon>Dilleniaceae</taxon>
        <taxon>Dillenia</taxon>
    </lineage>
</organism>
<dbReference type="EMBL" id="JBAMMX010000012">
    <property type="protein sequence ID" value="KAK6929973.1"/>
    <property type="molecule type" value="Genomic_DNA"/>
</dbReference>
<dbReference type="Gene3D" id="2.70.98.20">
    <property type="entry name" value="Copper amine oxidase, catalytic domain"/>
    <property type="match status" value="1"/>
</dbReference>
<sequence length="257" mass="28858">MLISSSRSSNTNRIHPSRKVNQQGVLIWFIKKHNIPLGRPTRAKQTSSFAAQLKPITVVQPDGPGFNIQGHKISSTITDCPPNAVFMDGYYANQEQQPLKIPNIKEVRPGISFVVRMVSTVGNYDYRLGVQEEWFIQSLGLSGILEGKPTTFTHTKQIHEQEVYGTLLANNIIGVRHDHFITFHFDLDIDGHENSFSNAKMIKRTDVGTPRKSYWSVVREAMSTELEARTLVGEQAEFLIVNPNRTKLGTGYFLGCG</sequence>
<evidence type="ECO:0000256" key="2">
    <source>
        <dbReference type="RuleBase" id="RU000672"/>
    </source>
</evidence>
<dbReference type="GO" id="GO:0008131">
    <property type="term" value="F:primary methylamine oxidase activity"/>
    <property type="evidence" value="ECO:0007669"/>
    <property type="project" value="InterPro"/>
</dbReference>
<dbReference type="InterPro" id="IPR036460">
    <property type="entry name" value="Cu_amine_oxidase_C_sf"/>
</dbReference>
<gene>
    <name evidence="4" type="ORF">RJ641_004067</name>
</gene>
<dbReference type="InterPro" id="IPR015798">
    <property type="entry name" value="Cu_amine_oxidase_C"/>
</dbReference>
<keyword evidence="1 2" id="KW-0801">TPQ</keyword>
<proteinExistence type="inferred from homology"/>
<dbReference type="PANTHER" id="PTHR10638:SF71">
    <property type="entry name" value="AMINE OXIDASE"/>
    <property type="match status" value="1"/>
</dbReference>
<comment type="cofactor">
    <cofactor evidence="2">
        <name>Cu cation</name>
        <dbReference type="ChEBI" id="CHEBI:23378"/>
    </cofactor>
    <text evidence="2">Contains 1 topaquinone per subunit.</text>
</comment>